<evidence type="ECO:0000259" key="8">
    <source>
        <dbReference type="Pfam" id="PF17042"/>
    </source>
</evidence>
<dbReference type="GO" id="GO:0005524">
    <property type="term" value="F:ATP binding"/>
    <property type="evidence" value="ECO:0007669"/>
    <property type="project" value="UniProtKB-KW"/>
</dbReference>
<keyword evidence="5" id="KW-0067">ATP-binding</keyword>
<reference evidence="9 10" key="1">
    <citation type="submission" date="2018-06" db="EMBL/GenBank/DDBJ databases">
        <authorList>
            <consortium name="Pathogen Informatics"/>
            <person name="Doyle S."/>
        </authorList>
    </citation>
    <scope>NUCLEOTIDE SEQUENCE [LARGE SCALE GENOMIC DNA]</scope>
    <source>
        <strain evidence="9 10">NCTC13294</strain>
    </source>
</reference>
<evidence type="ECO:0000313" key="9">
    <source>
        <dbReference type="EMBL" id="SUX25705.1"/>
    </source>
</evidence>
<accession>A0A381EFA7</accession>
<dbReference type="Pfam" id="PF17042">
    <property type="entry name" value="NBD_C"/>
    <property type="match status" value="1"/>
</dbReference>
<evidence type="ECO:0000256" key="2">
    <source>
        <dbReference type="ARBA" id="ARBA00022679"/>
    </source>
</evidence>
<dbReference type="InterPro" id="IPR010737">
    <property type="entry name" value="4-carb_acid_sugar_kinase_N"/>
</dbReference>
<evidence type="ECO:0000256" key="6">
    <source>
        <dbReference type="ARBA" id="ARBA00023277"/>
    </source>
</evidence>
<keyword evidence="3" id="KW-0547">Nucleotide-binding</keyword>
<dbReference type="Proteomes" id="UP000254572">
    <property type="component" value="Unassembled WGS sequence"/>
</dbReference>
<keyword evidence="6" id="KW-0119">Carbohydrate metabolism</keyword>
<dbReference type="SUPFAM" id="SSF142764">
    <property type="entry name" value="YgbK-like"/>
    <property type="match status" value="1"/>
</dbReference>
<dbReference type="EMBL" id="UFUW01000001">
    <property type="protein sequence ID" value="SUX25705.1"/>
    <property type="molecule type" value="Genomic_DNA"/>
</dbReference>
<evidence type="ECO:0000256" key="3">
    <source>
        <dbReference type="ARBA" id="ARBA00022741"/>
    </source>
</evidence>
<comment type="similarity">
    <text evidence="1">Belongs to the four-carbon acid sugar kinase family.</text>
</comment>
<evidence type="ECO:0000259" key="7">
    <source>
        <dbReference type="Pfam" id="PF07005"/>
    </source>
</evidence>
<evidence type="ECO:0000256" key="4">
    <source>
        <dbReference type="ARBA" id="ARBA00022777"/>
    </source>
</evidence>
<dbReference type="InterPro" id="IPR037051">
    <property type="entry name" value="4-carb_acid_sugar_kinase_N_sf"/>
</dbReference>
<sequence length="419" mass="42536">MSTSLLVVADDLTGANDTSVTFARAGFATVLALSPDTLPEALQAEAEVFAVSTDCRPLPEQAAAATAAVIAAAHARDLARLYLKIDSTMRGSVAAQIEGALTAWRAVHSDARAVVCPAYPAMGRTIESGRLLVSGIPVNDTPSGRDAICPVPTADMAALLPGALVMPCQEAHALADAIRQSEAEVVVVDARSDDDLRRIAEAIALLGYGAIPVGSAGLANAIVATLPAATAQAAPDPLPLNAPALLLVTSIHDTSQQQVDAYIGSTAGADAIVFSPHPAQLLAPGSLPALTAQLQALLVSGDGTVIIRANPARIASGAAAEALAKTFAQQLAALGKHSLKKRRFGALVLFGGDGSAALLHALGVTALRVLRPIAEGVPLATVRGGAYDGLVVITKSGGFGAPDLLCRMMADLNPKEAHV</sequence>
<keyword evidence="4" id="KW-0418">Kinase</keyword>
<dbReference type="RefSeq" id="WP_115612639.1">
    <property type="nucleotide sequence ID" value="NZ_JBHLZC010000001.1"/>
</dbReference>
<keyword evidence="2" id="KW-0808">Transferase</keyword>
<dbReference type="Gene3D" id="3.40.980.20">
    <property type="entry name" value="Four-carbon acid sugar kinase, nucleotide binding domain"/>
    <property type="match status" value="1"/>
</dbReference>
<dbReference type="InterPro" id="IPR042213">
    <property type="entry name" value="NBD_C_sf"/>
</dbReference>
<dbReference type="InterPro" id="IPR031475">
    <property type="entry name" value="NBD_C"/>
</dbReference>
<evidence type="ECO:0000256" key="5">
    <source>
        <dbReference type="ARBA" id="ARBA00022840"/>
    </source>
</evidence>
<keyword evidence="10" id="KW-1185">Reference proteome</keyword>
<feature type="domain" description="Four-carbon acid sugar kinase nucleotide binding" evidence="8">
    <location>
        <begin position="245"/>
        <end position="405"/>
    </location>
</feature>
<organism evidence="9 10">
    <name type="scientific">Cardiobacterium valvarum</name>
    <dbReference type="NCBI Taxonomy" id="194702"/>
    <lineage>
        <taxon>Bacteria</taxon>
        <taxon>Pseudomonadati</taxon>
        <taxon>Pseudomonadota</taxon>
        <taxon>Gammaproteobacteria</taxon>
        <taxon>Cardiobacteriales</taxon>
        <taxon>Cardiobacteriaceae</taxon>
        <taxon>Cardiobacterium</taxon>
    </lineage>
</organism>
<proteinExistence type="inferred from homology"/>
<dbReference type="AlphaFoldDB" id="A0A381EFA7"/>
<evidence type="ECO:0000256" key="1">
    <source>
        <dbReference type="ARBA" id="ARBA00005715"/>
    </source>
</evidence>
<dbReference type="Pfam" id="PF07005">
    <property type="entry name" value="SBD_N"/>
    <property type="match status" value="1"/>
</dbReference>
<feature type="domain" description="Four-carbon acid sugar kinase N-terminal" evidence="7">
    <location>
        <begin position="5"/>
        <end position="221"/>
    </location>
</feature>
<protein>
    <submittedName>
        <fullName evidence="9">Uncharacterized protein conserved in bacteria</fullName>
    </submittedName>
</protein>
<dbReference type="OrthoDB" id="191465at2"/>
<gene>
    <name evidence="9" type="ORF">NCTC13294_02594</name>
</gene>
<dbReference type="GO" id="GO:0016301">
    <property type="term" value="F:kinase activity"/>
    <property type="evidence" value="ECO:0007669"/>
    <property type="project" value="UniProtKB-KW"/>
</dbReference>
<evidence type="ECO:0000313" key="10">
    <source>
        <dbReference type="Proteomes" id="UP000254572"/>
    </source>
</evidence>
<name>A0A381EFA7_9GAMM</name>
<dbReference type="Gene3D" id="3.40.50.10840">
    <property type="entry name" value="Putative sugar-binding, N-terminal domain"/>
    <property type="match status" value="1"/>
</dbReference>